<dbReference type="GO" id="GO:0016020">
    <property type="term" value="C:membrane"/>
    <property type="evidence" value="ECO:0007669"/>
    <property type="project" value="TreeGrafter"/>
</dbReference>
<organism evidence="4">
    <name type="scientific">Anisakis simplex</name>
    <name type="common">Herring worm</name>
    <dbReference type="NCBI Taxonomy" id="6269"/>
    <lineage>
        <taxon>Eukaryota</taxon>
        <taxon>Metazoa</taxon>
        <taxon>Ecdysozoa</taxon>
        <taxon>Nematoda</taxon>
        <taxon>Chromadorea</taxon>
        <taxon>Rhabditida</taxon>
        <taxon>Spirurina</taxon>
        <taxon>Ascaridomorpha</taxon>
        <taxon>Ascaridoidea</taxon>
        <taxon>Anisakidae</taxon>
        <taxon>Anisakis</taxon>
        <taxon>Anisakis simplex complex</taxon>
    </lineage>
</organism>
<dbReference type="Gene3D" id="1.10.3520.10">
    <property type="entry name" value="Glycolipid transfer protein"/>
    <property type="match status" value="1"/>
</dbReference>
<name>A0A0M3JTW1_ANISI</name>
<dbReference type="Proteomes" id="UP000267096">
    <property type="component" value="Unassembled WGS sequence"/>
</dbReference>
<evidence type="ECO:0000313" key="4">
    <source>
        <dbReference type="WBParaSite" id="ASIM_0001149101-mRNA-1"/>
    </source>
</evidence>
<gene>
    <name evidence="2" type="ORF">ASIM_LOCUS11049</name>
</gene>
<accession>A0A0M3JTW1</accession>
<dbReference type="AlphaFoldDB" id="A0A0M3JTW1"/>
<reference evidence="2 3" key="2">
    <citation type="submission" date="2018-11" db="EMBL/GenBank/DDBJ databases">
        <authorList>
            <consortium name="Pathogen Informatics"/>
        </authorList>
    </citation>
    <scope>NUCLEOTIDE SEQUENCE [LARGE SCALE GENOMIC DNA]</scope>
</reference>
<proteinExistence type="predicted"/>
<evidence type="ECO:0000313" key="3">
    <source>
        <dbReference type="Proteomes" id="UP000267096"/>
    </source>
</evidence>
<dbReference type="GO" id="GO:1902388">
    <property type="term" value="F:ceramide 1-phosphate transfer activity"/>
    <property type="evidence" value="ECO:0007669"/>
    <property type="project" value="TreeGrafter"/>
</dbReference>
<dbReference type="Pfam" id="PF08718">
    <property type="entry name" value="GLTP"/>
    <property type="match status" value="1"/>
</dbReference>
<dbReference type="OrthoDB" id="116883at2759"/>
<dbReference type="GO" id="GO:0005829">
    <property type="term" value="C:cytosol"/>
    <property type="evidence" value="ECO:0007669"/>
    <property type="project" value="TreeGrafter"/>
</dbReference>
<dbReference type="InterPro" id="IPR014830">
    <property type="entry name" value="Glycolipid_transfer_prot_dom"/>
</dbReference>
<dbReference type="EMBL" id="UYRR01031036">
    <property type="protein sequence ID" value="VDK44237.1"/>
    <property type="molecule type" value="Genomic_DNA"/>
</dbReference>
<dbReference type="InterPro" id="IPR036497">
    <property type="entry name" value="GLTP_sf"/>
</dbReference>
<evidence type="ECO:0000259" key="1">
    <source>
        <dbReference type="Pfam" id="PF08718"/>
    </source>
</evidence>
<protein>
    <submittedName>
        <fullName evidence="4">Glycolipid transfer protein (Gltp), putative (inferred by orthology to a S. mansoni protein)</fullName>
    </submittedName>
</protein>
<evidence type="ECO:0000313" key="2">
    <source>
        <dbReference type="EMBL" id="VDK44237.1"/>
    </source>
</evidence>
<feature type="domain" description="Glycolipid transfer protein" evidence="1">
    <location>
        <begin position="64"/>
        <end position="192"/>
    </location>
</feature>
<sequence length="235" mass="27057">MITNNNAEVFDIDVVSDLFQQSLNGDDDIDLSSYVAAYNELNKLDDFINFIRHHSYQLSQLDDNFRLFALLGTVFTFVRSDVEEKESILSSLYSSDREHYATVHSMISWECRDGTPKANGSRTLLRLHRALQFVNDFLISLRDASEDAQLSWLCRRSYERTLSQYHGWFIRQGVSLASYTLPSRCIFIRKIAGTGQQTPPEERINDAIDRMVDASTMVYDRVQKIFSACDLLDLP</sequence>
<keyword evidence="3" id="KW-1185">Reference proteome</keyword>
<dbReference type="GO" id="GO:1902387">
    <property type="term" value="F:ceramide 1-phosphate binding"/>
    <property type="evidence" value="ECO:0007669"/>
    <property type="project" value="TreeGrafter"/>
</dbReference>
<dbReference type="SUPFAM" id="SSF110004">
    <property type="entry name" value="Glycolipid transfer protein, GLTP"/>
    <property type="match status" value="1"/>
</dbReference>
<reference evidence="4" key="1">
    <citation type="submission" date="2017-02" db="UniProtKB">
        <authorList>
            <consortium name="WormBaseParasite"/>
        </authorList>
    </citation>
    <scope>IDENTIFICATION</scope>
</reference>
<dbReference type="PANTHER" id="PTHR10219:SF43">
    <property type="entry name" value="GLYCOLIPID TRANSFER PROTEIN DOMAIN-CONTAINING PROTEIN"/>
    <property type="match status" value="1"/>
</dbReference>
<dbReference type="WBParaSite" id="ASIM_0001149101-mRNA-1">
    <property type="protein sequence ID" value="ASIM_0001149101-mRNA-1"/>
    <property type="gene ID" value="ASIM_0001149101"/>
</dbReference>
<dbReference type="PANTHER" id="PTHR10219">
    <property type="entry name" value="GLYCOLIPID TRANSFER PROTEIN-RELATED"/>
    <property type="match status" value="1"/>
</dbReference>